<organism evidence="1 2">
    <name type="scientific">Limosilactobacillus pontis</name>
    <dbReference type="NCBI Taxonomy" id="35787"/>
    <lineage>
        <taxon>Bacteria</taxon>
        <taxon>Bacillati</taxon>
        <taxon>Bacillota</taxon>
        <taxon>Bacilli</taxon>
        <taxon>Lactobacillales</taxon>
        <taxon>Lactobacillaceae</taxon>
        <taxon>Limosilactobacillus</taxon>
    </lineage>
</organism>
<dbReference type="EMBL" id="JAUDDW010000007">
    <property type="protein sequence ID" value="MDM8266173.1"/>
    <property type="molecule type" value="Genomic_DNA"/>
</dbReference>
<dbReference type="Proteomes" id="UP001529343">
    <property type="component" value="Unassembled WGS sequence"/>
</dbReference>
<evidence type="ECO:0000313" key="2">
    <source>
        <dbReference type="Proteomes" id="UP001529343"/>
    </source>
</evidence>
<sequence>MASVVLTGKVEIDVSGLSEIINEIRSVSISTLQGKIRQMAEQILRELAHADWPAGRGSTSYVSTGELADAVVVTGGYNTLNIRMDGSRMGMTPPSPGHFGAHMGVKGQAFNFEMPAYLNYGGGGIVPHSGSGYFEKAFGIYEEEFVHILAEALRGAGFEVSEG</sequence>
<evidence type="ECO:0008006" key="3">
    <source>
        <dbReference type="Google" id="ProtNLM"/>
    </source>
</evidence>
<protein>
    <recommendedName>
        <fullName evidence="3">HK97 gp10 family phage protein</fullName>
    </recommendedName>
</protein>
<accession>A0ABT7UWU2</accession>
<proteinExistence type="predicted"/>
<dbReference type="RefSeq" id="WP_289585880.1">
    <property type="nucleotide sequence ID" value="NZ_JAUDDW010000007.1"/>
</dbReference>
<name>A0ABT7UWU2_9LACO</name>
<keyword evidence="2" id="KW-1185">Reference proteome</keyword>
<evidence type="ECO:0000313" key="1">
    <source>
        <dbReference type="EMBL" id="MDM8266173.1"/>
    </source>
</evidence>
<gene>
    <name evidence="1" type="ORF">QUW44_03165</name>
</gene>
<reference evidence="2" key="1">
    <citation type="submission" date="2023-06" db="EMBL/GenBank/DDBJ databases">
        <title>Identification and characterization of horizontal gene transfer across gut microbiota members of farm animals based on homology search.</title>
        <authorList>
            <person name="Zeman M."/>
            <person name="Kubasova T."/>
            <person name="Jahodarova E."/>
            <person name="Nykrynova M."/>
            <person name="Rychlik I."/>
        </authorList>
    </citation>
    <scope>NUCLEOTIDE SEQUENCE [LARGE SCALE GENOMIC DNA]</scope>
    <source>
        <strain evidence="2">161_Gplus</strain>
    </source>
</reference>
<reference evidence="1 2" key="2">
    <citation type="submission" date="2023-06" db="EMBL/GenBank/DDBJ databases">
        <authorList>
            <person name="Zeman M."/>
            <person name="Kubasova T."/>
            <person name="Jahodarova E."/>
            <person name="Nykrynova M."/>
            <person name="Rychlik I."/>
        </authorList>
    </citation>
    <scope>NUCLEOTIDE SEQUENCE [LARGE SCALE GENOMIC DNA]</scope>
    <source>
        <strain evidence="1 2">161_Gplus</strain>
    </source>
</reference>
<comment type="caution">
    <text evidence="1">The sequence shown here is derived from an EMBL/GenBank/DDBJ whole genome shotgun (WGS) entry which is preliminary data.</text>
</comment>